<keyword evidence="4" id="KW-0067">ATP-binding</keyword>
<evidence type="ECO:0000256" key="1">
    <source>
        <dbReference type="ARBA" id="ARBA00006432"/>
    </source>
</evidence>
<evidence type="ECO:0000256" key="2">
    <source>
        <dbReference type="ARBA" id="ARBA00022598"/>
    </source>
</evidence>
<evidence type="ECO:0000259" key="5">
    <source>
        <dbReference type="Pfam" id="PF00501"/>
    </source>
</evidence>
<dbReference type="Proteomes" id="UP001299283">
    <property type="component" value="Unassembled WGS sequence"/>
</dbReference>
<evidence type="ECO:0000259" key="6">
    <source>
        <dbReference type="Pfam" id="PF13193"/>
    </source>
</evidence>
<dbReference type="SUPFAM" id="SSF56801">
    <property type="entry name" value="Acetyl-CoA synthetase-like"/>
    <property type="match status" value="1"/>
</dbReference>
<evidence type="ECO:0000313" key="8">
    <source>
        <dbReference type="Proteomes" id="UP001299283"/>
    </source>
</evidence>
<evidence type="ECO:0000256" key="3">
    <source>
        <dbReference type="ARBA" id="ARBA00022741"/>
    </source>
</evidence>
<keyword evidence="3" id="KW-0547">Nucleotide-binding</keyword>
<feature type="domain" description="AMP-dependent synthetase/ligase" evidence="5">
    <location>
        <begin position="23"/>
        <end position="370"/>
    </location>
</feature>
<accession>A0ABU5Z044</accession>
<evidence type="ECO:0000256" key="4">
    <source>
        <dbReference type="ARBA" id="ARBA00022840"/>
    </source>
</evidence>
<dbReference type="Pfam" id="PF13193">
    <property type="entry name" value="AMP-binding_C"/>
    <property type="match status" value="1"/>
</dbReference>
<keyword evidence="8" id="KW-1185">Reference proteome</keyword>
<sequence length="556" mass="59963">MHTDIASMLLDRLGDQHPGLRTRQQDWTWDEVVRESAARAGLASAMRRDGPFHIGVLLDNVEDFVFWLGAGALAGGVVVGINPTRGDAELAAEVRHADCQLIVTDTAGSDRLRDLDLGLESDRFLVIDTPGYAALIEQHRVDPAAAAGVGPESLLLLLFTSGTTGASKAVKCSQGRLARIADMATTKFGHVREDVDYCCMPLFHGNAIMALWAPALANGATVCLTPKFSASQFVADVRYFGATFFTYVGKALGYLLATPEHPDDADNTLVRGFGTEASPQDQAVFLRRFGAVLHEGYGSSEGGNAALPDPAAPAGALGRPAHPGIAVVDSQTRIECATAILDEHGRVANADEAVGEIVDRTGARDFEGYYKNDGADSEKIRDGWYWTGDLGYLDEAGFLYFAGRRGDWIRVDGENTSALTIEQVLRRHPLIISAGVYAVPDPRSGDQVMGAVEVADPAGFDVAEFAGYLAAQPDLGSKGTPRFLRVSASLPVTGSNKVLKRELQAQRWHTDDPVYRWAGRGRPVYTRMTDDDKRSLDAEFASYGRQNHLRAEGQNP</sequence>
<dbReference type="EMBL" id="JAYJJQ010000017">
    <property type="protein sequence ID" value="MEB3070757.1"/>
    <property type="molecule type" value="Genomic_DNA"/>
</dbReference>
<protein>
    <submittedName>
        <fullName evidence="7">AMP-binding protein</fullName>
    </submittedName>
</protein>
<dbReference type="Gene3D" id="3.30.300.30">
    <property type="match status" value="1"/>
</dbReference>
<dbReference type="InterPro" id="IPR045851">
    <property type="entry name" value="AMP-bd_C_sf"/>
</dbReference>
<organism evidence="7 8">
    <name type="scientific">[Mycobacterium] vasticus</name>
    <dbReference type="NCBI Taxonomy" id="2875777"/>
    <lineage>
        <taxon>Bacteria</taxon>
        <taxon>Bacillati</taxon>
        <taxon>Actinomycetota</taxon>
        <taxon>Actinomycetes</taxon>
        <taxon>Mycobacteriales</taxon>
        <taxon>Mycobacteriaceae</taxon>
        <taxon>Mycolicibacter</taxon>
    </lineage>
</organism>
<proteinExistence type="inferred from homology"/>
<dbReference type="RefSeq" id="WP_225398142.1">
    <property type="nucleotide sequence ID" value="NZ_JAYJJQ010000017.1"/>
</dbReference>
<name>A0ABU5Z044_9MYCO</name>
<gene>
    <name evidence="7" type="ORF">K5L39_16345</name>
</gene>
<feature type="domain" description="AMP-binding enzyme C-terminal" evidence="6">
    <location>
        <begin position="421"/>
        <end position="497"/>
    </location>
</feature>
<dbReference type="InterPro" id="IPR000873">
    <property type="entry name" value="AMP-dep_synth/lig_dom"/>
</dbReference>
<dbReference type="PROSITE" id="PS00455">
    <property type="entry name" value="AMP_BINDING"/>
    <property type="match status" value="1"/>
</dbReference>
<dbReference type="Gene3D" id="3.40.50.12780">
    <property type="entry name" value="N-terminal domain of ligase-like"/>
    <property type="match status" value="1"/>
</dbReference>
<dbReference type="Pfam" id="PF00501">
    <property type="entry name" value="AMP-binding"/>
    <property type="match status" value="1"/>
</dbReference>
<dbReference type="InterPro" id="IPR042099">
    <property type="entry name" value="ANL_N_sf"/>
</dbReference>
<dbReference type="PANTHER" id="PTHR43107:SF15">
    <property type="entry name" value="FATTY ACID TRANSPORT PROTEIN 3, ISOFORM A"/>
    <property type="match status" value="1"/>
</dbReference>
<comment type="caution">
    <text evidence="7">The sequence shown here is derived from an EMBL/GenBank/DDBJ whole genome shotgun (WGS) entry which is preliminary data.</text>
</comment>
<evidence type="ECO:0000313" key="7">
    <source>
        <dbReference type="EMBL" id="MEB3070757.1"/>
    </source>
</evidence>
<dbReference type="PANTHER" id="PTHR43107">
    <property type="entry name" value="LONG-CHAIN FATTY ACID TRANSPORT PROTEIN"/>
    <property type="match status" value="1"/>
</dbReference>
<keyword evidence="2" id="KW-0436">Ligase</keyword>
<reference evidence="7 8" key="1">
    <citation type="submission" date="2023-12" db="EMBL/GenBank/DDBJ databases">
        <title>Description of new species of Mycobacterium terrae complex isolated from sewage at the Sao Paulo Zoological Park Foundation in Brazil.</title>
        <authorList>
            <person name="Romagnoli C.L."/>
            <person name="Conceicao E.C."/>
            <person name="Machado E."/>
            <person name="Barreto L.B.P.F."/>
            <person name="Sharma A."/>
            <person name="Silva N.M."/>
            <person name="Marques L.E."/>
            <person name="Juliana M.A."/>
            <person name="Lourenco M.C.S."/>
            <person name="Digiampietri L.A."/>
            <person name="Suffys P.N."/>
            <person name="Viana-Niero C."/>
        </authorList>
    </citation>
    <scope>NUCLEOTIDE SEQUENCE [LARGE SCALE GENOMIC DNA]</scope>
    <source>
        <strain evidence="7 8">MYC017</strain>
    </source>
</reference>
<dbReference type="InterPro" id="IPR020845">
    <property type="entry name" value="AMP-binding_CS"/>
</dbReference>
<comment type="similarity">
    <text evidence="1">Belongs to the ATP-dependent AMP-binding enzyme family.</text>
</comment>
<dbReference type="InterPro" id="IPR025110">
    <property type="entry name" value="AMP-bd_C"/>
</dbReference>